<reference evidence="2 3" key="1">
    <citation type="submission" date="2019-10" db="EMBL/GenBank/DDBJ databases">
        <authorList>
            <person name="Palmer J.M."/>
        </authorList>
    </citation>
    <scope>NUCLEOTIDE SEQUENCE [LARGE SCALE GENOMIC DNA]</scope>
    <source>
        <strain evidence="2 3">TWF694</strain>
    </source>
</reference>
<protein>
    <recommendedName>
        <fullName evidence="1">Nucleolar 27S pre-rRNA processing Urb2/Npa2 C-terminal domain-containing protein</fullName>
    </recommendedName>
</protein>
<dbReference type="GO" id="GO:0042254">
    <property type="term" value="P:ribosome biogenesis"/>
    <property type="evidence" value="ECO:0007669"/>
    <property type="project" value="TreeGrafter"/>
</dbReference>
<dbReference type="Pfam" id="PF10441">
    <property type="entry name" value="Urb2"/>
    <property type="match status" value="1"/>
</dbReference>
<dbReference type="PANTHER" id="PTHR15682">
    <property type="entry name" value="UNHEALTHY RIBOSOME BIOGENESIS PROTEIN 2 HOMOLOG"/>
    <property type="match status" value="1"/>
</dbReference>
<gene>
    <name evidence="2" type="ORF">TWF694_003934</name>
</gene>
<evidence type="ECO:0000313" key="2">
    <source>
        <dbReference type="EMBL" id="KAK6528691.1"/>
    </source>
</evidence>
<dbReference type="Proteomes" id="UP001365542">
    <property type="component" value="Unassembled WGS sequence"/>
</dbReference>
<dbReference type="GO" id="GO:0005730">
    <property type="term" value="C:nucleolus"/>
    <property type="evidence" value="ECO:0007669"/>
    <property type="project" value="TreeGrafter"/>
</dbReference>
<dbReference type="EMBL" id="JAVHJO010000014">
    <property type="protein sequence ID" value="KAK6528691.1"/>
    <property type="molecule type" value="Genomic_DNA"/>
</dbReference>
<keyword evidence="3" id="KW-1185">Reference proteome</keyword>
<organism evidence="2 3">
    <name type="scientific">Orbilia ellipsospora</name>
    <dbReference type="NCBI Taxonomy" id="2528407"/>
    <lineage>
        <taxon>Eukaryota</taxon>
        <taxon>Fungi</taxon>
        <taxon>Dikarya</taxon>
        <taxon>Ascomycota</taxon>
        <taxon>Pezizomycotina</taxon>
        <taxon>Orbiliomycetes</taxon>
        <taxon>Orbiliales</taxon>
        <taxon>Orbiliaceae</taxon>
        <taxon>Orbilia</taxon>
    </lineage>
</organism>
<proteinExistence type="predicted"/>
<evidence type="ECO:0000259" key="1">
    <source>
        <dbReference type="Pfam" id="PF10441"/>
    </source>
</evidence>
<sequence length="1375" mass="155388">MVPSTVTLTKSLRDKSKPLLDLIPAANSLYRGNSAVFFPRKEEWLVEWLVERLREEASPDARLSLAIWNTLYDLLKRPNLDLDATSSILRKHKFVDILIKTLSEASARFYGSNSDGINVSSNDGTDDVDMQDIASSTSSSGTELGSPLVRTAFFTGNHSRERRDLIRRAKQVQLLLGSIFDVVRLLKSWPDKISSRDAENPKRRKLNTMTPIFKSSPELAALLCESFFQLLYNLVSRSSWVEEASSWTSLCHLVWKASSYGISDTTKLASLVSEKLLVPIAAILTLQTIPGEIEATASWFLETYIFQPVSSPEKRLEFLEMLKPLKDACFKRKNQSLPAPLTLSLPTIFELAIAKADRDYSLRQRKQTDGFVSTLLSWMLSITNTQSSAQNRLLEIAIYNKVTPESSSLLASINLALNTTPSVDWVLLRTIAQVNLDAILLDAEDRVFSNLSNFDIRSDGEAVWLFVDQVITTSVESRDLENFLGKWFGFLSRPDQQSFDIWRSDRFQSLISSKVETGLTHNQIHLVVNKYLEAEKVETSLSIIDSILRGITRIETINRLGSDGIPNMLFTTLTTQILRDERASQWQCIRVLTRLLDIWPTHDYSDYIDETKRQLIRRTNTLLRMSRTLDPDASKELTLLLAILFVLQEQSLVLIDELQPIFRGFMSILMDSEMMRDGNDWDGSFDTISCASNAIGSFAITLARRFIATFAKFDERLQQEFLTQFLKSTSSVGASNSTATLRDAWHFFFQDGSNVYENIKTKDSIFVVMLAALKEESILQQQLPLILDVLNRCPLNALKKHQRDSLIDTLFLIVKKSRDQSLSLNILDILTRLARLSTNSTSLVSSVGSREGLYEFLILSGEIPDATIDKRINIVKLVFEYLTKSQHQEKAETRLNMALDLALEVLGNSKDSSIYPRAWSYCIVQGVDISKGHHSLETKARQLRRMLLTRLIEVTTKQVDRLNIDINFRQASLDLKFLESVVAQEKLSLEETGIQCKDVEQWKISFEDFLEKVDMDGSESVTQRLLYSAQLISILTSENGRQVTDIALSLANKGFYEQFRNGFLVAISRLDKFQLGDALSVVISLCFSHSYSTPPSYYNVLYDILKIMISDKSSDHRLDAQTSFLLSQICIAARTCSSPEMLSILLHIIKILLKERLASVSQFNLEEILASLALILSPRGPEFEYSTVNTDQFVLPISSIMAGILSGRRLRISGRHGLAIAVLENLLSLLFLPRLAGRRKTDMEIHPPWLRRLGKWTISKDAAIAYARLLTMLCDPSTSSVRKNRKSDDLSSATIAARKAVEPHIPGLLRKYITLDISYHLASDVRAALMPGVYAMFDVMQESTLRSLNLSLDGPGRVLFKTLYEDWSRFGKWTG</sequence>
<name>A0AAV9WWI2_9PEZI</name>
<feature type="domain" description="Nucleolar 27S pre-rRNA processing Urb2/Npa2 C-terminal" evidence="1">
    <location>
        <begin position="1145"/>
        <end position="1375"/>
    </location>
</feature>
<dbReference type="PANTHER" id="PTHR15682:SF2">
    <property type="entry name" value="UNHEALTHY RIBOSOME BIOGENESIS PROTEIN 2 HOMOLOG"/>
    <property type="match status" value="1"/>
</dbReference>
<accession>A0AAV9WWI2</accession>
<evidence type="ECO:0000313" key="3">
    <source>
        <dbReference type="Proteomes" id="UP001365542"/>
    </source>
</evidence>
<dbReference type="InterPro" id="IPR052609">
    <property type="entry name" value="Ribosome_Biogenesis_Reg"/>
</dbReference>
<dbReference type="InterPro" id="IPR018849">
    <property type="entry name" value="Urb2/Npa2_C"/>
</dbReference>
<comment type="caution">
    <text evidence="2">The sequence shown here is derived from an EMBL/GenBank/DDBJ whole genome shotgun (WGS) entry which is preliminary data.</text>
</comment>